<gene>
    <name evidence="5" type="primary">tpm</name>
    <name evidence="5" type="ORF">GCM10011340_25830</name>
</gene>
<evidence type="ECO:0000256" key="3">
    <source>
        <dbReference type="ARBA" id="ARBA00022679"/>
    </source>
</evidence>
<comment type="caution">
    <text evidence="5">The sequence shown here is derived from an EMBL/GenBank/DDBJ whole genome shotgun (WGS) entry which is preliminary data.</text>
</comment>
<dbReference type="RefSeq" id="WP_189630672.1">
    <property type="nucleotide sequence ID" value="NZ_BNAG01000003.1"/>
</dbReference>
<keyword evidence="4" id="KW-0949">S-adenosyl-L-methionine</keyword>
<dbReference type="EMBL" id="BNAG01000003">
    <property type="protein sequence ID" value="GHE68834.1"/>
    <property type="molecule type" value="Genomic_DNA"/>
</dbReference>
<evidence type="ECO:0000313" key="5">
    <source>
        <dbReference type="EMBL" id="GHE68834.1"/>
    </source>
</evidence>
<dbReference type="GO" id="GO:0008168">
    <property type="term" value="F:methyltransferase activity"/>
    <property type="evidence" value="ECO:0007669"/>
    <property type="project" value="UniProtKB-KW"/>
</dbReference>
<evidence type="ECO:0000313" key="6">
    <source>
        <dbReference type="Proteomes" id="UP000658258"/>
    </source>
</evidence>
<dbReference type="PANTHER" id="PTHR32183:SF11">
    <property type="entry name" value="THIOL METHYLTRANSFERASE 2-RELATED"/>
    <property type="match status" value="1"/>
</dbReference>
<keyword evidence="6" id="KW-1185">Reference proteome</keyword>
<dbReference type="Proteomes" id="UP000658258">
    <property type="component" value="Unassembled WGS sequence"/>
</dbReference>
<dbReference type="CDD" id="cd02440">
    <property type="entry name" value="AdoMet_MTases"/>
    <property type="match status" value="1"/>
</dbReference>
<dbReference type="Gene3D" id="3.40.50.150">
    <property type="entry name" value="Vaccinia Virus protein VP39"/>
    <property type="match status" value="1"/>
</dbReference>
<accession>A0ABQ3I6T6</accession>
<protein>
    <submittedName>
        <fullName evidence="5">SAM-dependent methyltransferase</fullName>
    </submittedName>
</protein>
<evidence type="ECO:0000256" key="1">
    <source>
        <dbReference type="ARBA" id="ARBA00022553"/>
    </source>
</evidence>
<dbReference type="InterPro" id="IPR008854">
    <property type="entry name" value="TPMT"/>
</dbReference>
<dbReference type="Pfam" id="PF05724">
    <property type="entry name" value="TPMT"/>
    <property type="match status" value="1"/>
</dbReference>
<organism evidence="5 6">
    <name type="scientific">Roseivirga thermotolerans</name>
    <dbReference type="NCBI Taxonomy" id="1758176"/>
    <lineage>
        <taxon>Bacteria</taxon>
        <taxon>Pseudomonadati</taxon>
        <taxon>Bacteroidota</taxon>
        <taxon>Cytophagia</taxon>
        <taxon>Cytophagales</taxon>
        <taxon>Roseivirgaceae</taxon>
        <taxon>Roseivirga</taxon>
    </lineage>
</organism>
<dbReference type="PROSITE" id="PS51585">
    <property type="entry name" value="SAM_MT_TPMT"/>
    <property type="match status" value="1"/>
</dbReference>
<keyword evidence="3" id="KW-0808">Transferase</keyword>
<keyword evidence="2 5" id="KW-0489">Methyltransferase</keyword>
<proteinExistence type="predicted"/>
<keyword evidence="1" id="KW-0597">Phosphoprotein</keyword>
<reference evidence="6" key="1">
    <citation type="journal article" date="2019" name="Int. J. Syst. Evol. Microbiol.">
        <title>The Global Catalogue of Microorganisms (GCM) 10K type strain sequencing project: providing services to taxonomists for standard genome sequencing and annotation.</title>
        <authorList>
            <consortium name="The Broad Institute Genomics Platform"/>
            <consortium name="The Broad Institute Genome Sequencing Center for Infectious Disease"/>
            <person name="Wu L."/>
            <person name="Ma J."/>
        </authorList>
    </citation>
    <scope>NUCLEOTIDE SEQUENCE [LARGE SCALE GENOMIC DNA]</scope>
    <source>
        <strain evidence="6">CGMCC 1.15111</strain>
    </source>
</reference>
<dbReference type="PANTHER" id="PTHR32183">
    <property type="match status" value="1"/>
</dbReference>
<dbReference type="GO" id="GO:0032259">
    <property type="term" value="P:methylation"/>
    <property type="evidence" value="ECO:0007669"/>
    <property type="project" value="UniProtKB-KW"/>
</dbReference>
<evidence type="ECO:0000256" key="2">
    <source>
        <dbReference type="ARBA" id="ARBA00022603"/>
    </source>
</evidence>
<dbReference type="InterPro" id="IPR029063">
    <property type="entry name" value="SAM-dependent_MTases_sf"/>
</dbReference>
<evidence type="ECO:0000256" key="4">
    <source>
        <dbReference type="ARBA" id="ARBA00022691"/>
    </source>
</evidence>
<name>A0ABQ3I6T6_9BACT</name>
<sequence length="193" mass="21836">MELGADYWDKRYETGATGWDIGHVSTPLKAYFDQLQDKSLQILIPGAGNAYEAEYLWQMGFKNVFVVDISEKPLRSFAERVGDFPKDQLIHADFFALKGDYDVIVEQTFFCALSPDLRPAYVTQCGRLLKNGGKLVGLLFRTAMNSDRPPFGGSKEEYVKLFSESFILETMELAVNSIEPRAGNELFIKLLKK</sequence>
<dbReference type="SUPFAM" id="SSF53335">
    <property type="entry name" value="S-adenosyl-L-methionine-dependent methyltransferases"/>
    <property type="match status" value="1"/>
</dbReference>